<dbReference type="AlphaFoldDB" id="A0A3B0VXY3"/>
<name>A0A3B0VXY3_9ZZZZ</name>
<dbReference type="EMBL" id="UOFB01000266">
    <property type="protein sequence ID" value="VAW48455.1"/>
    <property type="molecule type" value="Genomic_DNA"/>
</dbReference>
<evidence type="ECO:0000313" key="1">
    <source>
        <dbReference type="EMBL" id="VAW48455.1"/>
    </source>
</evidence>
<sequence>MKKILIFMMFSFFCSSVFAQTFSSRYGTEVYYLGDYVIYTLYTNPIKANQDVYLWQTHTNFDGTPGIHTHNGVAIGRTNSVGVLSIVVGKLPYNSVHCGWIRNERVAVGSRSAPKSNSLNFTITRKWWGLPSPRPPYDPLCSNPSNPPPPPPPPCPYPYPYLCP</sequence>
<reference evidence="1" key="1">
    <citation type="submission" date="2018-06" db="EMBL/GenBank/DDBJ databases">
        <authorList>
            <person name="Zhirakovskaya E."/>
        </authorList>
    </citation>
    <scope>NUCLEOTIDE SEQUENCE</scope>
</reference>
<accession>A0A3B0VXY3</accession>
<protein>
    <submittedName>
        <fullName evidence="1">Uncharacterized protein</fullName>
    </submittedName>
</protein>
<gene>
    <name evidence="1" type="ORF">MNBD_GAMMA04-1266</name>
</gene>
<proteinExistence type="predicted"/>
<organism evidence="1">
    <name type="scientific">hydrothermal vent metagenome</name>
    <dbReference type="NCBI Taxonomy" id="652676"/>
    <lineage>
        <taxon>unclassified sequences</taxon>
        <taxon>metagenomes</taxon>
        <taxon>ecological metagenomes</taxon>
    </lineage>
</organism>